<dbReference type="Gene3D" id="3.10.20.90">
    <property type="entry name" value="Phosphatidylinositol 3-kinase Catalytic Subunit, Chain A, domain 1"/>
    <property type="match status" value="1"/>
</dbReference>
<proteinExistence type="predicted"/>
<organism evidence="3">
    <name type="scientific">Laccaria bicolor (strain S238N-H82 / ATCC MYA-4686)</name>
    <name type="common">Bicoloured deceiver</name>
    <name type="synonym">Laccaria laccata var. bicolor</name>
    <dbReference type="NCBI Taxonomy" id="486041"/>
    <lineage>
        <taxon>Eukaryota</taxon>
        <taxon>Fungi</taxon>
        <taxon>Dikarya</taxon>
        <taxon>Basidiomycota</taxon>
        <taxon>Agaricomycotina</taxon>
        <taxon>Agaricomycetes</taxon>
        <taxon>Agaricomycetidae</taxon>
        <taxon>Agaricales</taxon>
        <taxon>Agaricineae</taxon>
        <taxon>Hydnangiaceae</taxon>
        <taxon>Laccaria</taxon>
    </lineage>
</organism>
<dbReference type="PROSITE" id="PS50053">
    <property type="entry name" value="UBIQUITIN_2"/>
    <property type="match status" value="1"/>
</dbReference>
<dbReference type="InterPro" id="IPR050158">
    <property type="entry name" value="Ubiquitin_ubiquitin-like"/>
</dbReference>
<gene>
    <name evidence="2" type="ORF">LACBIDRAFT_253518</name>
</gene>
<protein>
    <submittedName>
        <fullName evidence="2">Predicted protein</fullName>
    </submittedName>
</protein>
<dbReference type="InterPro" id="IPR000626">
    <property type="entry name" value="Ubiquitin-like_dom"/>
</dbReference>
<dbReference type="InParanoid" id="B0DPY9"/>
<dbReference type="KEGG" id="lbc:LACBIDRAFT_253518"/>
<dbReference type="STRING" id="486041.B0DPY9"/>
<sequence length="105" mass="11751">MQIFIETLTGKTIDLLVRSSDTIEKLKMLVQDCEGIPPDQQRMIFAGRQLDDARTLSDYNIQKESTIYLVLRLRGGGDMDMLGGFSVGGRISQKINKDSLPPLAY</sequence>
<dbReference type="PRINTS" id="PR00348">
    <property type="entry name" value="UBIQUITIN"/>
</dbReference>
<dbReference type="RefSeq" id="XP_001885995.1">
    <property type="nucleotide sequence ID" value="XM_001885960.1"/>
</dbReference>
<dbReference type="FunFam" id="3.10.20.90:FF:000160">
    <property type="entry name" value="Polyubiquitin-C"/>
    <property type="match status" value="1"/>
</dbReference>
<name>B0DPY9_LACBS</name>
<dbReference type="SUPFAM" id="SSF54236">
    <property type="entry name" value="Ubiquitin-like"/>
    <property type="match status" value="1"/>
</dbReference>
<dbReference type="SMART" id="SM00213">
    <property type="entry name" value="UBQ"/>
    <property type="match status" value="1"/>
</dbReference>
<dbReference type="Proteomes" id="UP000001194">
    <property type="component" value="Unassembled WGS sequence"/>
</dbReference>
<dbReference type="OrthoDB" id="428577at2759"/>
<evidence type="ECO:0000313" key="2">
    <source>
        <dbReference type="EMBL" id="EDR03199.1"/>
    </source>
</evidence>
<reference evidence="2 3" key="1">
    <citation type="journal article" date="2008" name="Nature">
        <title>The genome of Laccaria bicolor provides insights into mycorrhizal symbiosis.</title>
        <authorList>
            <person name="Martin F."/>
            <person name="Aerts A."/>
            <person name="Ahren D."/>
            <person name="Brun A."/>
            <person name="Danchin E.G.J."/>
            <person name="Duchaussoy F."/>
            <person name="Gibon J."/>
            <person name="Kohler A."/>
            <person name="Lindquist E."/>
            <person name="Pereda V."/>
            <person name="Salamov A."/>
            <person name="Shapiro H.J."/>
            <person name="Wuyts J."/>
            <person name="Blaudez D."/>
            <person name="Buee M."/>
            <person name="Brokstein P."/>
            <person name="Canbaeck B."/>
            <person name="Cohen D."/>
            <person name="Courty P.E."/>
            <person name="Coutinho P.M."/>
            <person name="Delaruelle C."/>
            <person name="Detter J.C."/>
            <person name="Deveau A."/>
            <person name="DiFazio S."/>
            <person name="Duplessis S."/>
            <person name="Fraissinet-Tachet L."/>
            <person name="Lucic E."/>
            <person name="Frey-Klett P."/>
            <person name="Fourrey C."/>
            <person name="Feussner I."/>
            <person name="Gay G."/>
            <person name="Grimwood J."/>
            <person name="Hoegger P.J."/>
            <person name="Jain P."/>
            <person name="Kilaru S."/>
            <person name="Labbe J."/>
            <person name="Lin Y.C."/>
            <person name="Legue V."/>
            <person name="Le Tacon F."/>
            <person name="Marmeisse R."/>
            <person name="Melayah D."/>
            <person name="Montanini B."/>
            <person name="Muratet M."/>
            <person name="Nehls U."/>
            <person name="Niculita-Hirzel H."/>
            <person name="Oudot-Le Secq M.P."/>
            <person name="Peter M."/>
            <person name="Quesneville H."/>
            <person name="Rajashekar B."/>
            <person name="Reich M."/>
            <person name="Rouhier N."/>
            <person name="Schmutz J."/>
            <person name="Yin T."/>
            <person name="Chalot M."/>
            <person name="Henrissat B."/>
            <person name="Kuees U."/>
            <person name="Lucas S."/>
            <person name="Van de Peer Y."/>
            <person name="Podila G.K."/>
            <person name="Polle A."/>
            <person name="Pukkila P.J."/>
            <person name="Richardson P.M."/>
            <person name="Rouze P."/>
            <person name="Sanders I.R."/>
            <person name="Stajich J.E."/>
            <person name="Tunlid A."/>
            <person name="Tuskan G."/>
            <person name="Grigoriev I.V."/>
        </authorList>
    </citation>
    <scope>NUCLEOTIDE SEQUENCE [LARGE SCALE GENOMIC DNA]</scope>
    <source>
        <strain evidence="3">S238N-H82 / ATCC MYA-4686</strain>
    </source>
</reference>
<dbReference type="GeneID" id="6081628"/>
<dbReference type="PANTHER" id="PTHR10666">
    <property type="entry name" value="UBIQUITIN"/>
    <property type="match status" value="1"/>
</dbReference>
<feature type="domain" description="Ubiquitin-like" evidence="1">
    <location>
        <begin position="1"/>
        <end position="76"/>
    </location>
</feature>
<dbReference type="PROSITE" id="PS00299">
    <property type="entry name" value="UBIQUITIN_1"/>
    <property type="match status" value="1"/>
</dbReference>
<dbReference type="Pfam" id="PF00240">
    <property type="entry name" value="ubiquitin"/>
    <property type="match status" value="1"/>
</dbReference>
<dbReference type="HOGENOM" id="CLU_010412_6_0_1"/>
<keyword evidence="3" id="KW-1185">Reference proteome</keyword>
<dbReference type="InterPro" id="IPR029071">
    <property type="entry name" value="Ubiquitin-like_domsf"/>
</dbReference>
<evidence type="ECO:0000313" key="3">
    <source>
        <dbReference type="Proteomes" id="UP000001194"/>
    </source>
</evidence>
<feature type="non-terminal residue" evidence="2">
    <location>
        <position position="105"/>
    </location>
</feature>
<dbReference type="InterPro" id="IPR019954">
    <property type="entry name" value="Ubiquitin_CS"/>
</dbReference>
<dbReference type="AlphaFoldDB" id="B0DPY9"/>
<dbReference type="EMBL" id="DS547125">
    <property type="protein sequence ID" value="EDR03199.1"/>
    <property type="molecule type" value="Genomic_DNA"/>
</dbReference>
<dbReference type="InterPro" id="IPR019956">
    <property type="entry name" value="Ubiquitin_dom"/>
</dbReference>
<accession>B0DPY9</accession>
<evidence type="ECO:0000259" key="1">
    <source>
        <dbReference type="PROSITE" id="PS50053"/>
    </source>
</evidence>